<name>X1CP80_9ZZZZ</name>
<reference evidence="1" key="1">
    <citation type="journal article" date="2014" name="Front. Microbiol.">
        <title>High frequency of phylogenetically diverse reductive dehalogenase-homologous genes in deep subseafloor sedimentary metagenomes.</title>
        <authorList>
            <person name="Kawai M."/>
            <person name="Futagami T."/>
            <person name="Toyoda A."/>
            <person name="Takaki Y."/>
            <person name="Nishi S."/>
            <person name="Hori S."/>
            <person name="Arai W."/>
            <person name="Tsubouchi T."/>
            <person name="Morono Y."/>
            <person name="Uchiyama I."/>
            <person name="Ito T."/>
            <person name="Fujiyama A."/>
            <person name="Inagaki F."/>
            <person name="Takami H."/>
        </authorList>
    </citation>
    <scope>NUCLEOTIDE SEQUENCE</scope>
    <source>
        <strain evidence="1">Expedition CK06-06</strain>
    </source>
</reference>
<comment type="caution">
    <text evidence="1">The sequence shown here is derived from an EMBL/GenBank/DDBJ whole genome shotgun (WGS) entry which is preliminary data.</text>
</comment>
<dbReference type="AlphaFoldDB" id="X1CP80"/>
<protein>
    <submittedName>
        <fullName evidence="1">Uncharacterized protein</fullName>
    </submittedName>
</protein>
<organism evidence="1">
    <name type="scientific">marine sediment metagenome</name>
    <dbReference type="NCBI Taxonomy" id="412755"/>
    <lineage>
        <taxon>unclassified sequences</taxon>
        <taxon>metagenomes</taxon>
        <taxon>ecological metagenomes</taxon>
    </lineage>
</organism>
<evidence type="ECO:0000313" key="1">
    <source>
        <dbReference type="EMBL" id="GAH10236.1"/>
    </source>
</evidence>
<proteinExistence type="predicted"/>
<sequence>MYYDLFSGFLPFGTGEVPTLALPLNYQYLVPPWGATDFATWANQGVLFFEITMTNAAYSSVLSQLTLPVALWGVPPF</sequence>
<gene>
    <name evidence="1" type="ORF">S01H4_64416</name>
</gene>
<dbReference type="EMBL" id="BART01039055">
    <property type="protein sequence ID" value="GAH10236.1"/>
    <property type="molecule type" value="Genomic_DNA"/>
</dbReference>
<accession>X1CP80</accession>